<keyword evidence="2" id="KW-1185">Reference proteome</keyword>
<proteinExistence type="predicted"/>
<evidence type="ECO:0000313" key="2">
    <source>
        <dbReference type="Proteomes" id="UP001234178"/>
    </source>
</evidence>
<comment type="caution">
    <text evidence="1">The sequence shown here is derived from an EMBL/GenBank/DDBJ whole genome shotgun (WGS) entry which is preliminary data.</text>
</comment>
<protein>
    <submittedName>
        <fullName evidence="1">Uncharacterized protein</fullName>
    </submittedName>
</protein>
<organism evidence="1 2">
    <name type="scientific">Daphnia magna</name>
    <dbReference type="NCBI Taxonomy" id="35525"/>
    <lineage>
        <taxon>Eukaryota</taxon>
        <taxon>Metazoa</taxon>
        <taxon>Ecdysozoa</taxon>
        <taxon>Arthropoda</taxon>
        <taxon>Crustacea</taxon>
        <taxon>Branchiopoda</taxon>
        <taxon>Diplostraca</taxon>
        <taxon>Cladocera</taxon>
        <taxon>Anomopoda</taxon>
        <taxon>Daphniidae</taxon>
        <taxon>Daphnia</taxon>
    </lineage>
</organism>
<sequence>MSRPFLQLSDAKELEFSPTSTVSSVLLGRSVTFFSSLLTATRSSLADLLEQDVSRSISQVSNRGLSFPPTSSVCPVLIGQSVSGVKSCSWLPLDLRIRFFLRFFRPLFA</sequence>
<dbReference type="EMBL" id="JAOYFB010000002">
    <property type="protein sequence ID" value="KAK4007997.1"/>
    <property type="molecule type" value="Genomic_DNA"/>
</dbReference>
<evidence type="ECO:0000313" key="1">
    <source>
        <dbReference type="EMBL" id="KAK4007997.1"/>
    </source>
</evidence>
<reference evidence="1 2" key="1">
    <citation type="journal article" date="2023" name="Nucleic Acids Res.">
        <title>The hologenome of Daphnia magna reveals possible DNA methylation and microbiome-mediated evolution of the host genome.</title>
        <authorList>
            <person name="Chaturvedi A."/>
            <person name="Li X."/>
            <person name="Dhandapani V."/>
            <person name="Marshall H."/>
            <person name="Kissane S."/>
            <person name="Cuenca-Cambronero M."/>
            <person name="Asole G."/>
            <person name="Calvet F."/>
            <person name="Ruiz-Romero M."/>
            <person name="Marangio P."/>
            <person name="Guigo R."/>
            <person name="Rago D."/>
            <person name="Mirbahai L."/>
            <person name="Eastwood N."/>
            <person name="Colbourne J.K."/>
            <person name="Zhou J."/>
            <person name="Mallon E."/>
            <person name="Orsini L."/>
        </authorList>
    </citation>
    <scope>NUCLEOTIDE SEQUENCE [LARGE SCALE GENOMIC DNA]</scope>
    <source>
        <strain evidence="1">LRV0_1</strain>
    </source>
</reference>
<name>A0ABQ9Z521_9CRUS</name>
<gene>
    <name evidence="1" type="ORF">OUZ56_013156</name>
</gene>
<dbReference type="Proteomes" id="UP001234178">
    <property type="component" value="Unassembled WGS sequence"/>
</dbReference>
<accession>A0ABQ9Z521</accession>